<dbReference type="VEuPathDB" id="VectorBase:CSON012343"/>
<evidence type="ECO:0000256" key="2">
    <source>
        <dbReference type="ARBA" id="ARBA00022692"/>
    </source>
</evidence>
<dbReference type="GO" id="GO:0005765">
    <property type="term" value="C:lysosomal membrane"/>
    <property type="evidence" value="ECO:0007669"/>
    <property type="project" value="TreeGrafter"/>
</dbReference>
<dbReference type="InterPro" id="IPR054291">
    <property type="entry name" value="DUF7027"/>
</dbReference>
<comment type="subcellular location">
    <subcellularLocation>
        <location evidence="1">Endomembrane system</location>
        <topology evidence="1">Multi-pass membrane protein</topology>
    </subcellularLocation>
</comment>
<evidence type="ECO:0000313" key="7">
    <source>
        <dbReference type="EMBL" id="SSX25424.1"/>
    </source>
</evidence>
<keyword evidence="4 5" id="KW-0472">Membrane</keyword>
<accession>A0A336M578</accession>
<organism evidence="7">
    <name type="scientific">Culicoides sonorensis</name>
    <name type="common">Biting midge</name>
    <dbReference type="NCBI Taxonomy" id="179676"/>
    <lineage>
        <taxon>Eukaryota</taxon>
        <taxon>Metazoa</taxon>
        <taxon>Ecdysozoa</taxon>
        <taxon>Arthropoda</taxon>
        <taxon>Hexapoda</taxon>
        <taxon>Insecta</taxon>
        <taxon>Pterygota</taxon>
        <taxon>Neoptera</taxon>
        <taxon>Endopterygota</taxon>
        <taxon>Diptera</taxon>
        <taxon>Nematocera</taxon>
        <taxon>Chironomoidea</taxon>
        <taxon>Ceratopogonidae</taxon>
        <taxon>Ceratopogoninae</taxon>
        <taxon>Culicoides</taxon>
        <taxon>Monoculicoides</taxon>
    </lineage>
</organism>
<sequence length="170" mass="18768">MGICTKLPTVSSCCCGCTLKTGTLILAWIYLIGSILSISTFGVAINQLDKSSSEYNNELTTYIIGLVVYSIQLLLSFLLLYGSYKEKANLLLPYLWLQGFNLILVLIAVIIGFVTAPLAAIAPLLGWCNARIILLYGGQFILSTVKIRGLNWNQLKIIDQKSFSELHMKN</sequence>
<name>A0A336M578_CULSO</name>
<evidence type="ECO:0000256" key="4">
    <source>
        <dbReference type="ARBA" id="ARBA00023136"/>
    </source>
</evidence>
<protein>
    <submittedName>
        <fullName evidence="7">CSON012343 protein</fullName>
    </submittedName>
</protein>
<dbReference type="AlphaFoldDB" id="A0A336M578"/>
<evidence type="ECO:0000256" key="1">
    <source>
        <dbReference type="ARBA" id="ARBA00004127"/>
    </source>
</evidence>
<keyword evidence="3 5" id="KW-1133">Transmembrane helix</keyword>
<gene>
    <name evidence="7" type="primary">CSON012343</name>
</gene>
<dbReference type="PANTHER" id="PTHR12479">
    <property type="entry name" value="LYSOSOMAL-ASSOCIATED TRANSMEMBRANE PROTEIN"/>
    <property type="match status" value="1"/>
</dbReference>
<keyword evidence="2 5" id="KW-0812">Transmembrane</keyword>
<feature type="transmembrane region" description="Helical" evidence="5">
    <location>
        <begin position="28"/>
        <end position="48"/>
    </location>
</feature>
<dbReference type="Pfam" id="PF22954">
    <property type="entry name" value="DUF7027"/>
    <property type="match status" value="1"/>
</dbReference>
<feature type="domain" description="DUF7027" evidence="6">
    <location>
        <begin position="21"/>
        <end position="112"/>
    </location>
</feature>
<evidence type="ECO:0000259" key="6">
    <source>
        <dbReference type="Pfam" id="PF22954"/>
    </source>
</evidence>
<dbReference type="EMBL" id="UFQT01000575">
    <property type="protein sequence ID" value="SSX25424.1"/>
    <property type="molecule type" value="Genomic_DNA"/>
</dbReference>
<dbReference type="PANTHER" id="PTHR12479:SF10">
    <property type="entry name" value="LYSOSOMAL-ASSOCIATED TRANSMEMBRANE PROTEIN"/>
    <property type="match status" value="1"/>
</dbReference>
<proteinExistence type="predicted"/>
<reference evidence="7" key="1">
    <citation type="submission" date="2018-07" db="EMBL/GenBank/DDBJ databases">
        <authorList>
            <person name="Quirk P.G."/>
            <person name="Krulwich T.A."/>
        </authorList>
    </citation>
    <scope>NUCLEOTIDE SEQUENCE</scope>
</reference>
<evidence type="ECO:0000256" key="5">
    <source>
        <dbReference type="SAM" id="Phobius"/>
    </source>
</evidence>
<feature type="transmembrane region" description="Helical" evidence="5">
    <location>
        <begin position="60"/>
        <end position="82"/>
    </location>
</feature>
<dbReference type="InterPro" id="IPR051115">
    <property type="entry name" value="LAPTM_transporter"/>
</dbReference>
<dbReference type="GO" id="GO:0012505">
    <property type="term" value="C:endomembrane system"/>
    <property type="evidence" value="ECO:0007669"/>
    <property type="project" value="UniProtKB-SubCell"/>
</dbReference>
<evidence type="ECO:0000256" key="3">
    <source>
        <dbReference type="ARBA" id="ARBA00022989"/>
    </source>
</evidence>